<dbReference type="InterPro" id="IPR024495">
    <property type="entry name" value="DUF2771"/>
</dbReference>
<dbReference type="RefSeq" id="WP_245621859.1">
    <property type="nucleotide sequence ID" value="NZ_CP006841.1"/>
</dbReference>
<sequence>MSSKQRRFKQRSRAIMVVAIIVAVGLVVTGLVLAVTKWSSQAIEDPRALTIEITHGGKTEKVHPYRICDLFEKDSCTAIESNSQHIQLPPEETAELNVGSTVGSNAWAVQRFFADESVNSSTKKSPGEATTETIAGSAAVNGERTPLGVVEVSTALVGKNAAGEETTYGITWSIVNDHS</sequence>
<name>A0A0K2H3Q5_9CORY</name>
<protein>
    <recommendedName>
        <fullName evidence="3">DUF2771 domain-containing protein</fullName>
    </recommendedName>
</protein>
<dbReference type="PATRIC" id="fig|1408189.4.peg.2021"/>
<dbReference type="Proteomes" id="UP000058446">
    <property type="component" value="Chromosome"/>
</dbReference>
<dbReference type="KEGG" id="clw:CLAC_10055"/>
<evidence type="ECO:0000313" key="2">
    <source>
        <dbReference type="Proteomes" id="UP000058446"/>
    </source>
</evidence>
<organism evidence="1 2">
    <name type="scientific">Corynebacterium lactis RW2-5</name>
    <dbReference type="NCBI Taxonomy" id="1408189"/>
    <lineage>
        <taxon>Bacteria</taxon>
        <taxon>Bacillati</taxon>
        <taxon>Actinomycetota</taxon>
        <taxon>Actinomycetes</taxon>
        <taxon>Mycobacteriales</taxon>
        <taxon>Corynebacteriaceae</taxon>
        <taxon>Corynebacterium</taxon>
    </lineage>
</organism>
<gene>
    <name evidence="1" type="ORF">CLAC_10055</name>
</gene>
<dbReference type="STRING" id="1408189.CLAC_10055"/>
<reference evidence="1 2" key="1">
    <citation type="submission" date="2013-10" db="EMBL/GenBank/DDBJ databases">
        <title>Complete genome sequence of Corynebacterium lactis DSM 45799(T), isolated from raw cow milk.</title>
        <authorList>
            <person name="Ruckert C."/>
            <person name="Albersmeier A."/>
            <person name="Lipski A."/>
            <person name="Kalinowski J."/>
        </authorList>
    </citation>
    <scope>NUCLEOTIDE SEQUENCE [LARGE SCALE GENOMIC DNA]</scope>
    <source>
        <strain evidence="1 2">RW2-5</strain>
    </source>
</reference>
<dbReference type="AlphaFoldDB" id="A0A0K2H3Q5"/>
<accession>A0A0K2H3Q5</accession>
<dbReference type="EMBL" id="CP006841">
    <property type="protein sequence ID" value="ALA68680.1"/>
    <property type="molecule type" value="Genomic_DNA"/>
</dbReference>
<proteinExistence type="predicted"/>
<keyword evidence="2" id="KW-1185">Reference proteome</keyword>
<evidence type="ECO:0000313" key="1">
    <source>
        <dbReference type="EMBL" id="ALA68680.1"/>
    </source>
</evidence>
<dbReference type="Pfam" id="PF10969">
    <property type="entry name" value="DUF2771"/>
    <property type="match status" value="1"/>
</dbReference>
<evidence type="ECO:0008006" key="3">
    <source>
        <dbReference type="Google" id="ProtNLM"/>
    </source>
</evidence>